<protein>
    <submittedName>
        <fullName evidence="8">Uncharacterized protein</fullName>
    </submittedName>
</protein>
<dbReference type="GO" id="GO:0005886">
    <property type="term" value="C:plasma membrane"/>
    <property type="evidence" value="ECO:0007669"/>
    <property type="project" value="TreeGrafter"/>
</dbReference>
<dbReference type="NCBIfam" id="NF038013">
    <property type="entry name" value="AceTr_1"/>
    <property type="match status" value="1"/>
</dbReference>
<evidence type="ECO:0000256" key="4">
    <source>
        <dbReference type="ARBA" id="ARBA00022989"/>
    </source>
</evidence>
<feature type="transmembrane region" description="Helical" evidence="7">
    <location>
        <begin position="194"/>
        <end position="218"/>
    </location>
</feature>
<evidence type="ECO:0000313" key="8">
    <source>
        <dbReference type="EMBL" id="CEO51084.1"/>
    </source>
</evidence>
<gene>
    <name evidence="8" type="ORF">BN869_000007142_1</name>
</gene>
<dbReference type="GO" id="GO:0015123">
    <property type="term" value="F:acetate transmembrane transporter activity"/>
    <property type="evidence" value="ECO:0007669"/>
    <property type="project" value="TreeGrafter"/>
</dbReference>
<dbReference type="Pfam" id="PF01184">
    <property type="entry name" value="Gpr1_Fun34_YaaH"/>
    <property type="match status" value="1"/>
</dbReference>
<feature type="transmembrane region" description="Helical" evidence="7">
    <location>
        <begin position="137"/>
        <end position="154"/>
    </location>
</feature>
<evidence type="ECO:0000256" key="7">
    <source>
        <dbReference type="SAM" id="Phobius"/>
    </source>
</evidence>
<dbReference type="AlphaFoldDB" id="A0A0B7K1K9"/>
<dbReference type="PANTHER" id="PTHR31123">
    <property type="entry name" value="ACCUMULATION OF DYADS PROTEIN 2-RELATED"/>
    <property type="match status" value="1"/>
</dbReference>
<reference evidence="8" key="1">
    <citation type="submission" date="2015-01" db="EMBL/GenBank/DDBJ databases">
        <authorList>
            <person name="Durling Mikael"/>
        </authorList>
    </citation>
    <scope>NUCLEOTIDE SEQUENCE</scope>
</reference>
<dbReference type="InterPro" id="IPR000791">
    <property type="entry name" value="Gpr1/Fun34/SatP-like"/>
</dbReference>
<evidence type="ECO:0000256" key="5">
    <source>
        <dbReference type="ARBA" id="ARBA00023136"/>
    </source>
</evidence>
<name>A0A0B7K1K9_BIOOC</name>
<evidence type="ECO:0000256" key="6">
    <source>
        <dbReference type="SAM" id="MobiDB-lite"/>
    </source>
</evidence>
<evidence type="ECO:0000256" key="2">
    <source>
        <dbReference type="ARBA" id="ARBA00005587"/>
    </source>
</evidence>
<dbReference type="PANTHER" id="PTHR31123:SF1">
    <property type="entry name" value="ACCUMULATION OF DYADS PROTEIN 2-RELATED"/>
    <property type="match status" value="1"/>
</dbReference>
<sequence length="229" mass="24663">MSQDDTKIHPTLTAGGHVEDRSQPSLPVVHRRFANPSPLGLLSFATGIFLISSFGVHARGIQTPNVMIAVLIFFGGICQYIVGIMEFISGNTFGTAVFMSYGAFNISYSMIYLPGSGIIAAYTDSAGNLSPDFQQSIALYLWAWFILTVIYTVAAIRSSWILFLDLVALDVCLILLATGNMIGSPAVLNAGYAFGYLVAILSYWSGCAGLFAGGITPWEVPTFPMYKEA</sequence>
<evidence type="ECO:0000256" key="1">
    <source>
        <dbReference type="ARBA" id="ARBA00004141"/>
    </source>
</evidence>
<keyword evidence="5 7" id="KW-0472">Membrane</keyword>
<dbReference type="InterPro" id="IPR051633">
    <property type="entry name" value="AceTr"/>
</dbReference>
<feature type="transmembrane region" description="Helical" evidence="7">
    <location>
        <begin position="100"/>
        <end position="122"/>
    </location>
</feature>
<evidence type="ECO:0000256" key="3">
    <source>
        <dbReference type="ARBA" id="ARBA00022692"/>
    </source>
</evidence>
<keyword evidence="4 7" id="KW-1133">Transmembrane helix</keyword>
<organism evidence="8">
    <name type="scientific">Bionectria ochroleuca</name>
    <name type="common">Gliocladium roseum</name>
    <dbReference type="NCBI Taxonomy" id="29856"/>
    <lineage>
        <taxon>Eukaryota</taxon>
        <taxon>Fungi</taxon>
        <taxon>Dikarya</taxon>
        <taxon>Ascomycota</taxon>
        <taxon>Pezizomycotina</taxon>
        <taxon>Sordariomycetes</taxon>
        <taxon>Hypocreomycetidae</taxon>
        <taxon>Hypocreales</taxon>
        <taxon>Bionectriaceae</taxon>
        <taxon>Clonostachys</taxon>
    </lineage>
</organism>
<accession>A0A0B7K1K9</accession>
<keyword evidence="3 7" id="KW-0812">Transmembrane</keyword>
<feature type="region of interest" description="Disordered" evidence="6">
    <location>
        <begin position="1"/>
        <end position="22"/>
    </location>
</feature>
<feature type="transmembrane region" description="Helical" evidence="7">
    <location>
        <begin position="39"/>
        <end position="60"/>
    </location>
</feature>
<feature type="transmembrane region" description="Helical" evidence="7">
    <location>
        <begin position="161"/>
        <end position="182"/>
    </location>
</feature>
<comment type="similarity">
    <text evidence="2">Belongs to the acetate uptake transporter (AceTr) (TC 2.A.96) family.</text>
</comment>
<feature type="transmembrane region" description="Helical" evidence="7">
    <location>
        <begin position="66"/>
        <end position="88"/>
    </location>
</feature>
<proteinExistence type="inferred from homology"/>
<comment type="subcellular location">
    <subcellularLocation>
        <location evidence="1">Membrane</location>
        <topology evidence="1">Multi-pass membrane protein</topology>
    </subcellularLocation>
</comment>
<dbReference type="EMBL" id="CDPU01000021">
    <property type="protein sequence ID" value="CEO51084.1"/>
    <property type="molecule type" value="Genomic_DNA"/>
</dbReference>